<name>A0A934MQJ9_9BACL</name>
<organism evidence="1 2">
    <name type="scientific">Paenibacillus roseus</name>
    <dbReference type="NCBI Taxonomy" id="2798579"/>
    <lineage>
        <taxon>Bacteria</taxon>
        <taxon>Bacillati</taxon>
        <taxon>Bacillota</taxon>
        <taxon>Bacilli</taxon>
        <taxon>Bacillales</taxon>
        <taxon>Paenibacillaceae</taxon>
        <taxon>Paenibacillus</taxon>
    </lineage>
</organism>
<comment type="caution">
    <text evidence="1">The sequence shown here is derived from an EMBL/GenBank/DDBJ whole genome shotgun (WGS) entry which is preliminary data.</text>
</comment>
<keyword evidence="2" id="KW-1185">Reference proteome</keyword>
<reference evidence="1" key="1">
    <citation type="submission" date="2020-12" db="EMBL/GenBank/DDBJ databases">
        <authorList>
            <person name="Huq M.A."/>
        </authorList>
    </citation>
    <scope>NUCLEOTIDE SEQUENCE</scope>
    <source>
        <strain evidence="1">MAHUQ-46</strain>
    </source>
</reference>
<protein>
    <submittedName>
        <fullName evidence="1">Uncharacterized protein</fullName>
    </submittedName>
</protein>
<dbReference type="SUPFAM" id="SSF47789">
    <property type="entry name" value="C-terminal domain of RNA polymerase alpha subunit"/>
    <property type="match status" value="1"/>
</dbReference>
<dbReference type="Proteomes" id="UP000640274">
    <property type="component" value="Unassembled WGS sequence"/>
</dbReference>
<accession>A0A934MQJ9</accession>
<sequence>MRHQIDPKTQLKYYFPVKEPILTLNINELRRAAYSDDNKKTVSLMIGALRRRRYLTIEDLLNTTWKELGSIRNFGITCQLLLFDFLERISEHPEYLISLDAYERSRKLEAIKGRLREMGMIL</sequence>
<gene>
    <name evidence="1" type="ORF">JFN88_18705</name>
</gene>
<proteinExistence type="predicted"/>
<dbReference type="EMBL" id="JAELUP010000103">
    <property type="protein sequence ID" value="MBJ6363236.1"/>
    <property type="molecule type" value="Genomic_DNA"/>
</dbReference>
<evidence type="ECO:0000313" key="2">
    <source>
        <dbReference type="Proteomes" id="UP000640274"/>
    </source>
</evidence>
<dbReference type="RefSeq" id="WP_199020799.1">
    <property type="nucleotide sequence ID" value="NZ_JAELUP010000103.1"/>
</dbReference>
<dbReference type="AlphaFoldDB" id="A0A934MQJ9"/>
<evidence type="ECO:0000313" key="1">
    <source>
        <dbReference type="EMBL" id="MBJ6363236.1"/>
    </source>
</evidence>